<proteinExistence type="predicted"/>
<evidence type="ECO:0000313" key="2">
    <source>
        <dbReference type="Proteomes" id="UP000245207"/>
    </source>
</evidence>
<dbReference type="Pfam" id="PF01269">
    <property type="entry name" value="Fibrillarin"/>
    <property type="match status" value="1"/>
</dbReference>
<dbReference type="GO" id="GO:0008168">
    <property type="term" value="F:methyltransferase activity"/>
    <property type="evidence" value="ECO:0007669"/>
    <property type="project" value="InterPro"/>
</dbReference>
<dbReference type="SMART" id="SM01206">
    <property type="entry name" value="Fibrillarin"/>
    <property type="match status" value="1"/>
</dbReference>
<dbReference type="EMBL" id="PKPP01000004">
    <property type="protein sequence ID" value="PWA99856.1"/>
    <property type="molecule type" value="Genomic_DNA"/>
</dbReference>
<dbReference type="GO" id="GO:0003723">
    <property type="term" value="F:RNA binding"/>
    <property type="evidence" value="ECO:0007669"/>
    <property type="project" value="InterPro"/>
</dbReference>
<comment type="caution">
    <text evidence="1">The sequence shown here is derived from an EMBL/GenBank/DDBJ whole genome shotgun (WGS) entry which is preliminary data.</text>
</comment>
<protein>
    <submittedName>
        <fullName evidence="1">Mediator of RNA polymerase II transcription subunit 36a</fullName>
    </submittedName>
</protein>
<dbReference type="GO" id="GO:0006364">
    <property type="term" value="P:rRNA processing"/>
    <property type="evidence" value="ECO:0007669"/>
    <property type="project" value="InterPro"/>
</dbReference>
<dbReference type="STRING" id="35608.A0A2U1QPB9"/>
<name>A0A2U1QPB9_ARTAN</name>
<sequence length="241" mass="26776">MGDQIRPYYANFGTTLFDGVFLQGKMRAGTNETATYYTKKLEPGQDFPHDCEVVTIQDNVEYRVMNPILSKLAASIHAGIKKIYVGPGSNVLYVPGDDSCAFTISYLSDIVGKDGMVFVAAKQDLMQNNNFIGLLNTRSNVQFVAVGNTTHQDSAAVCKNSIDNFGKKIDVLFCDVGYVDQAHRFVHDNFENNQAVVPDVSIFLSEQAKLQECRFIRLFNVVTITSLVPEWCCAVGSFYHP</sequence>
<evidence type="ECO:0000313" key="1">
    <source>
        <dbReference type="EMBL" id="PWA99856.1"/>
    </source>
</evidence>
<dbReference type="InterPro" id="IPR029063">
    <property type="entry name" value="SAM-dependent_MTases_sf"/>
</dbReference>
<accession>A0A2U1QPB9</accession>
<dbReference type="InterPro" id="IPR000692">
    <property type="entry name" value="Fibrillarin"/>
</dbReference>
<dbReference type="Gene3D" id="3.40.50.150">
    <property type="entry name" value="Vaccinia Virus protein VP39"/>
    <property type="match status" value="1"/>
</dbReference>
<keyword evidence="2" id="KW-1185">Reference proteome</keyword>
<reference evidence="1 2" key="1">
    <citation type="journal article" date="2018" name="Mol. Plant">
        <title>The genome of Artemisia annua provides insight into the evolution of Asteraceae family and artemisinin biosynthesis.</title>
        <authorList>
            <person name="Shen Q."/>
            <person name="Zhang L."/>
            <person name="Liao Z."/>
            <person name="Wang S."/>
            <person name="Yan T."/>
            <person name="Shi P."/>
            <person name="Liu M."/>
            <person name="Fu X."/>
            <person name="Pan Q."/>
            <person name="Wang Y."/>
            <person name="Lv Z."/>
            <person name="Lu X."/>
            <person name="Zhang F."/>
            <person name="Jiang W."/>
            <person name="Ma Y."/>
            <person name="Chen M."/>
            <person name="Hao X."/>
            <person name="Li L."/>
            <person name="Tang Y."/>
            <person name="Lv G."/>
            <person name="Zhou Y."/>
            <person name="Sun X."/>
            <person name="Brodelius P.E."/>
            <person name="Rose J.K.C."/>
            <person name="Tang K."/>
        </authorList>
    </citation>
    <scope>NUCLEOTIDE SEQUENCE [LARGE SCALE GENOMIC DNA]</scope>
    <source>
        <strain evidence="2">cv. Huhao1</strain>
        <tissue evidence="1">Leaf</tissue>
    </source>
</reference>
<dbReference type="Proteomes" id="UP000245207">
    <property type="component" value="Unassembled WGS sequence"/>
</dbReference>
<gene>
    <name evidence="1" type="ORF">CTI12_AA002650</name>
</gene>
<organism evidence="1 2">
    <name type="scientific">Artemisia annua</name>
    <name type="common">Sweet wormwood</name>
    <dbReference type="NCBI Taxonomy" id="35608"/>
    <lineage>
        <taxon>Eukaryota</taxon>
        <taxon>Viridiplantae</taxon>
        <taxon>Streptophyta</taxon>
        <taxon>Embryophyta</taxon>
        <taxon>Tracheophyta</taxon>
        <taxon>Spermatophyta</taxon>
        <taxon>Magnoliopsida</taxon>
        <taxon>eudicotyledons</taxon>
        <taxon>Gunneridae</taxon>
        <taxon>Pentapetalae</taxon>
        <taxon>asterids</taxon>
        <taxon>campanulids</taxon>
        <taxon>Asterales</taxon>
        <taxon>Asteraceae</taxon>
        <taxon>Asteroideae</taxon>
        <taxon>Anthemideae</taxon>
        <taxon>Artemisiinae</taxon>
        <taxon>Artemisia</taxon>
    </lineage>
</organism>
<dbReference type="AlphaFoldDB" id="A0A2U1QPB9"/>